<comment type="function">
    <text evidence="7">Catalyzes the conversion of long-chain fatty acids to their active form acyl-CoAs for both synthesis of cellular lipids, and degradation via beta-oxidation.</text>
</comment>
<dbReference type="Gene3D" id="3.40.50.12780">
    <property type="entry name" value="N-terminal domain of ligase-like"/>
    <property type="match status" value="1"/>
</dbReference>
<sequence>MEKGMMKQWSLEMPHTARNDRGSIHRSANVMSHPELGADGCRTLYEALRRGGDVNPLGPCLGFRAISTSGFATPYVYSSYTESIARVDAFAAGLDRLELVQPNDDNLLLLGIYMKNCMEWILAEHGVYTIGGATVPLYDTLGPETVQFVLEQTGMSAVVCTRAELAHLCEAKATGQCPKFQHVILVDGVIPEAARQAKLVGLHLVSFAKVEAVGAQSTAISKHKHKPPSGKDLATFCYTSGTTGNPKGALITHENIVSNIAGMHQLFQPQPLDRHLSYLPLPHIFERMVVSQILLAGSSIAFYRGDPLLLIEDIQACRPTLMPAAPRVLNKIHDKIQAGMMAAGGAKKRIFDAGLAAKTEGLKHGHLKHALYDPLIFNKLKKALGLDHVRFMVSGSAPLSVSVMTFYRCMLGVPVVEGYGQTEGTAGATVGHIEDMGSNGHVGGPTPCTEVVLLDVPEMGYLHTDRMHRDQPCRGRGEILIRGPNVFAGYYKEPEKTKEAIDEEGWLHSGDIGLWTLQGQLQIIDRKKEIFKLAQGEYVSAEKVENIVIRSPLFGQCFVYGDSLQSALVAIVVPDEEPVRSWAANHDSNLAKASFPDLCKSERLKVEIQKQIHNLSKAAGLQGFETVRAIYLEPLPFSVEHGLVTPTFKLKRQQLRDYYEKNIAQLYASMPPPPSKL</sequence>
<dbReference type="PANTHER" id="PTHR43272">
    <property type="entry name" value="LONG-CHAIN-FATTY-ACID--COA LIGASE"/>
    <property type="match status" value="1"/>
</dbReference>
<dbReference type="PROSITE" id="PS00455">
    <property type="entry name" value="AMP_BINDING"/>
    <property type="match status" value="1"/>
</dbReference>
<keyword evidence="2 7" id="KW-0436">Ligase</keyword>
<dbReference type="InterPro" id="IPR042099">
    <property type="entry name" value="ANL_N_sf"/>
</dbReference>
<evidence type="ECO:0000256" key="6">
    <source>
        <dbReference type="ARBA" id="ARBA00026121"/>
    </source>
</evidence>
<evidence type="ECO:0000259" key="8">
    <source>
        <dbReference type="Pfam" id="PF00501"/>
    </source>
</evidence>
<keyword evidence="4 7" id="KW-0276">Fatty acid metabolism</keyword>
<proteinExistence type="inferred from homology"/>
<gene>
    <name evidence="9" type="ORF">ASEP1449_LOCUS10059</name>
</gene>
<dbReference type="SUPFAM" id="SSF56801">
    <property type="entry name" value="Acetyl-CoA synthetase-like"/>
    <property type="match status" value="1"/>
</dbReference>
<evidence type="ECO:0000256" key="3">
    <source>
        <dbReference type="ARBA" id="ARBA00022741"/>
    </source>
</evidence>
<dbReference type="EMBL" id="HBHQ01015087">
    <property type="protein sequence ID" value="CAD9818227.1"/>
    <property type="molecule type" value="Transcribed_RNA"/>
</dbReference>
<keyword evidence="3 7" id="KW-0547">Nucleotide-binding</keyword>
<feature type="domain" description="AMP-dependent synthetase/ligase" evidence="8">
    <location>
        <begin position="75"/>
        <end position="491"/>
    </location>
</feature>
<dbReference type="GO" id="GO:0016020">
    <property type="term" value="C:membrane"/>
    <property type="evidence" value="ECO:0007669"/>
    <property type="project" value="TreeGrafter"/>
</dbReference>
<reference evidence="9" key="1">
    <citation type="submission" date="2021-01" db="EMBL/GenBank/DDBJ databases">
        <authorList>
            <person name="Corre E."/>
            <person name="Pelletier E."/>
            <person name="Niang G."/>
            <person name="Scheremetjew M."/>
            <person name="Finn R."/>
            <person name="Kale V."/>
            <person name="Holt S."/>
            <person name="Cochrane G."/>
            <person name="Meng A."/>
            <person name="Brown T."/>
            <person name="Cohen L."/>
        </authorList>
    </citation>
    <scope>NUCLEOTIDE SEQUENCE</scope>
    <source>
        <strain evidence="9">CCMP2084</strain>
    </source>
</reference>
<dbReference type="GO" id="GO:0005783">
    <property type="term" value="C:endoplasmic reticulum"/>
    <property type="evidence" value="ECO:0007669"/>
    <property type="project" value="TreeGrafter"/>
</dbReference>
<evidence type="ECO:0000256" key="7">
    <source>
        <dbReference type="RuleBase" id="RU369030"/>
    </source>
</evidence>
<dbReference type="AlphaFoldDB" id="A0A7S2UI66"/>
<evidence type="ECO:0000313" key="9">
    <source>
        <dbReference type="EMBL" id="CAD9818227.1"/>
    </source>
</evidence>
<dbReference type="GO" id="GO:0005524">
    <property type="term" value="F:ATP binding"/>
    <property type="evidence" value="ECO:0007669"/>
    <property type="project" value="UniProtKB-KW"/>
</dbReference>
<evidence type="ECO:0000256" key="1">
    <source>
        <dbReference type="ARBA" id="ARBA00006432"/>
    </source>
</evidence>
<evidence type="ECO:0000256" key="5">
    <source>
        <dbReference type="ARBA" id="ARBA00022840"/>
    </source>
</evidence>
<dbReference type="EC" id="6.2.1.3" evidence="6 7"/>
<dbReference type="InterPro" id="IPR045311">
    <property type="entry name" value="LC-FACS_euk"/>
</dbReference>
<dbReference type="CDD" id="cd05927">
    <property type="entry name" value="LC-FACS_euk"/>
    <property type="match status" value="1"/>
</dbReference>
<name>A0A7S2UI66_9STRA</name>
<dbReference type="GO" id="GO:0004467">
    <property type="term" value="F:long-chain fatty acid-CoA ligase activity"/>
    <property type="evidence" value="ECO:0007669"/>
    <property type="project" value="UniProtKB-EC"/>
</dbReference>
<evidence type="ECO:0000256" key="2">
    <source>
        <dbReference type="ARBA" id="ARBA00022598"/>
    </source>
</evidence>
<dbReference type="Pfam" id="PF00501">
    <property type="entry name" value="AMP-binding"/>
    <property type="match status" value="1"/>
</dbReference>
<dbReference type="InterPro" id="IPR000873">
    <property type="entry name" value="AMP-dep_synth/lig_dom"/>
</dbReference>
<comment type="catalytic activity">
    <reaction evidence="7">
        <text>a long-chain fatty acid + ATP + CoA = a long-chain fatty acyl-CoA + AMP + diphosphate</text>
        <dbReference type="Rhea" id="RHEA:15421"/>
        <dbReference type="ChEBI" id="CHEBI:30616"/>
        <dbReference type="ChEBI" id="CHEBI:33019"/>
        <dbReference type="ChEBI" id="CHEBI:57287"/>
        <dbReference type="ChEBI" id="CHEBI:57560"/>
        <dbReference type="ChEBI" id="CHEBI:83139"/>
        <dbReference type="ChEBI" id="CHEBI:456215"/>
        <dbReference type="EC" id="6.2.1.3"/>
    </reaction>
</comment>
<protein>
    <recommendedName>
        <fullName evidence="6 7">Long-chain-fatty-acid--CoA ligase</fullName>
        <ecNumber evidence="6 7">6.2.1.3</ecNumber>
    </recommendedName>
</protein>
<keyword evidence="5 7" id="KW-0067">ATP-binding</keyword>
<comment type="similarity">
    <text evidence="1 7">Belongs to the ATP-dependent AMP-binding enzyme family.</text>
</comment>
<keyword evidence="7" id="KW-0443">Lipid metabolism</keyword>
<dbReference type="InterPro" id="IPR020845">
    <property type="entry name" value="AMP-binding_CS"/>
</dbReference>
<organism evidence="9">
    <name type="scientific">Attheya septentrionalis</name>
    <dbReference type="NCBI Taxonomy" id="420275"/>
    <lineage>
        <taxon>Eukaryota</taxon>
        <taxon>Sar</taxon>
        <taxon>Stramenopiles</taxon>
        <taxon>Ochrophyta</taxon>
        <taxon>Bacillariophyta</taxon>
        <taxon>Coscinodiscophyceae</taxon>
        <taxon>Chaetocerotophycidae</taxon>
        <taxon>Chaetocerotales</taxon>
        <taxon>Attheyaceae</taxon>
        <taxon>Attheya</taxon>
    </lineage>
</organism>
<accession>A0A7S2UI66</accession>
<evidence type="ECO:0000256" key="4">
    <source>
        <dbReference type="ARBA" id="ARBA00022832"/>
    </source>
</evidence>
<dbReference type="PANTHER" id="PTHR43272:SF33">
    <property type="entry name" value="AMP-BINDING DOMAIN-CONTAINING PROTEIN-RELATED"/>
    <property type="match status" value="1"/>
</dbReference>